<dbReference type="NCBIfam" id="NF033480">
    <property type="entry name" value="bifunc_MprF"/>
    <property type="match status" value="1"/>
</dbReference>
<feature type="transmembrane region" description="Helical" evidence="6">
    <location>
        <begin position="407"/>
        <end position="426"/>
    </location>
</feature>
<dbReference type="RefSeq" id="WP_119778162.1">
    <property type="nucleotide sequence ID" value="NZ_QYUK01000011.1"/>
</dbReference>
<feature type="transmembrane region" description="Helical" evidence="6">
    <location>
        <begin position="461"/>
        <end position="484"/>
    </location>
</feature>
<feature type="transmembrane region" description="Helical" evidence="6">
    <location>
        <begin position="297"/>
        <end position="317"/>
    </location>
</feature>
<feature type="transmembrane region" description="Helical" evidence="6">
    <location>
        <begin position="242"/>
        <end position="262"/>
    </location>
</feature>
<gene>
    <name evidence="8" type="primary">mprF</name>
    <name evidence="8" type="ORF">D3874_11245</name>
</gene>
<feature type="transmembrane region" description="Helical" evidence="6">
    <location>
        <begin position="269"/>
        <end position="285"/>
    </location>
</feature>
<evidence type="ECO:0000256" key="6">
    <source>
        <dbReference type="SAM" id="Phobius"/>
    </source>
</evidence>
<evidence type="ECO:0000256" key="5">
    <source>
        <dbReference type="ARBA" id="ARBA00023136"/>
    </source>
</evidence>
<comment type="caution">
    <text evidence="8">The sequence shown here is derived from an EMBL/GenBank/DDBJ whole genome shotgun (WGS) entry which is preliminary data.</text>
</comment>
<evidence type="ECO:0000313" key="9">
    <source>
        <dbReference type="Proteomes" id="UP000284605"/>
    </source>
</evidence>
<dbReference type="OrthoDB" id="145485at2"/>
<dbReference type="PANTHER" id="PTHR34697:SF2">
    <property type="entry name" value="PHOSPHATIDYLGLYCEROL LYSYLTRANSFERASE"/>
    <property type="match status" value="1"/>
</dbReference>
<proteinExistence type="predicted"/>
<dbReference type="Proteomes" id="UP000284605">
    <property type="component" value="Unassembled WGS sequence"/>
</dbReference>
<dbReference type="SUPFAM" id="SSF55729">
    <property type="entry name" value="Acyl-CoA N-acyltransferases (Nat)"/>
    <property type="match status" value="1"/>
</dbReference>
<feature type="transmembrane region" description="Helical" evidence="6">
    <location>
        <begin position="138"/>
        <end position="160"/>
    </location>
</feature>
<feature type="transmembrane region" description="Helical" evidence="6">
    <location>
        <begin position="504"/>
        <end position="524"/>
    </location>
</feature>
<organism evidence="8 9">
    <name type="scientific">Oleomonas cavernae</name>
    <dbReference type="NCBI Taxonomy" id="2320859"/>
    <lineage>
        <taxon>Bacteria</taxon>
        <taxon>Pseudomonadati</taxon>
        <taxon>Pseudomonadota</taxon>
        <taxon>Alphaproteobacteria</taxon>
        <taxon>Acetobacterales</taxon>
        <taxon>Acetobacteraceae</taxon>
        <taxon>Oleomonas</taxon>
    </lineage>
</organism>
<dbReference type="PANTHER" id="PTHR34697">
    <property type="entry name" value="PHOSPHATIDYLGLYCEROL LYSYLTRANSFERASE"/>
    <property type="match status" value="1"/>
</dbReference>
<dbReference type="InterPro" id="IPR024320">
    <property type="entry name" value="LPG_synthase_C"/>
</dbReference>
<feature type="transmembrane region" description="Helical" evidence="6">
    <location>
        <begin position="216"/>
        <end position="236"/>
    </location>
</feature>
<dbReference type="GO" id="GO:0055091">
    <property type="term" value="P:phospholipid homeostasis"/>
    <property type="evidence" value="ECO:0007669"/>
    <property type="project" value="TreeGrafter"/>
</dbReference>
<comment type="subcellular location">
    <subcellularLocation>
        <location evidence="1">Cell membrane</location>
        <topology evidence="1">Multi-pass membrane protein</topology>
    </subcellularLocation>
</comment>
<dbReference type="InterPro" id="IPR016181">
    <property type="entry name" value="Acyl_CoA_acyltransferase"/>
</dbReference>
<evidence type="ECO:0000259" key="7">
    <source>
        <dbReference type="Pfam" id="PF09924"/>
    </source>
</evidence>
<evidence type="ECO:0000256" key="3">
    <source>
        <dbReference type="ARBA" id="ARBA00022692"/>
    </source>
</evidence>
<reference evidence="8 9" key="1">
    <citation type="submission" date="2018-09" db="EMBL/GenBank/DDBJ databases">
        <authorList>
            <person name="Zhu H."/>
        </authorList>
    </citation>
    <scope>NUCLEOTIDE SEQUENCE [LARGE SCALE GENOMIC DNA]</scope>
    <source>
        <strain evidence="8 9">K1W22B-8</strain>
    </source>
</reference>
<dbReference type="InterPro" id="IPR051211">
    <property type="entry name" value="PG_lysyltransferase"/>
</dbReference>
<evidence type="ECO:0000313" key="8">
    <source>
        <dbReference type="EMBL" id="RJF87523.1"/>
    </source>
</evidence>
<keyword evidence="3 6" id="KW-0812">Transmembrane</keyword>
<feature type="transmembrane region" description="Helical" evidence="6">
    <location>
        <begin position="172"/>
        <end position="195"/>
    </location>
</feature>
<protein>
    <submittedName>
        <fullName evidence="8">Bifunctional lysylphosphatidylglycerol flippase/synthetase MprF</fullName>
    </submittedName>
</protein>
<dbReference type="AlphaFoldDB" id="A0A418WBV7"/>
<evidence type="ECO:0000256" key="2">
    <source>
        <dbReference type="ARBA" id="ARBA00022475"/>
    </source>
</evidence>
<feature type="transmembrane region" description="Helical" evidence="6">
    <location>
        <begin position="58"/>
        <end position="78"/>
    </location>
</feature>
<sequence length="864" mass="92793">MEVQAEHLLPARRWADRLKFAGPILAVGVLAMALFVLHRMAQEIHIHEIKAAILNTPLWHILLAIAFTGVSFMALAAYDVLAVRSSVDGPVDLKTAAFAGAAGYAVSNALGFPIMTGGSVRYRLYSAAGLNVADISRVVTIAWATFWLGTGLVVGIVLAIDPGGVARVTGLGRGICLAIALALLAVIGGFVAWVSTGDRTLNLFSFSIAMPDRRTVLAQLAAGAIDFVTAGATLYVLLPHAVAPNIASFAVVYAAALTAGIIAHTPGGLGVFEATLITGLGLAGTPQVLGSLILYRVIYYVLPLLLAALSLAGVEIARRRAHIAAASQSVTRVVQAFVPPLAGGLVFLGGVVLLISITLPHSGFRLDFLADVVPQPFVEASHLAASVVGVLLLVIARGLIARLAPAWNAAVVLLAAGAVFSLVKGLDWEEAIILGAFTAFLVIFRDAFYRAGRVQDLRPSFRWLILMASFIAVTMWLGFFFYRHVEYSNELWWDFAWEGNASRFLRALVFIGMVAAIITVDAVINRPRRARHQAGTEVPDEIRALVAASPKPHAALALLGDKRFLTADGGKAFLMYGVSGRSWIAMGDAIGDGAQAADLTWRFRELADQRAGRVVFYAVGADHLPLYIDMGLSLHKIGEVARVDLAGFSLEGSSRQELRYVDRRATKEGLSFEVLPKAAVAAAVGDLTRVSDAWLDTRNAKEKGFSLGAFSPGYVAEFDCAVMKKDGRIVAFANLWRGAQKAELAIDLMRYEPGASKILMDALLVRILLYAKAEGYRWFNLGAAPLSGMPTHRLAPAWNRLGALIFRHGEKFYPFEGLRAFKEKFSPVWQPQYIACRGGTLALPQILVDVAALIAGGRLEIIRK</sequence>
<keyword evidence="5 6" id="KW-0472">Membrane</keyword>
<dbReference type="GO" id="GO:0016755">
    <property type="term" value="F:aminoacyltransferase activity"/>
    <property type="evidence" value="ECO:0007669"/>
    <property type="project" value="TreeGrafter"/>
</dbReference>
<feature type="domain" description="Phosphatidylglycerol lysyltransferase C-terminal" evidence="7">
    <location>
        <begin position="545"/>
        <end position="835"/>
    </location>
</feature>
<keyword evidence="4 6" id="KW-1133">Transmembrane helix</keyword>
<dbReference type="GO" id="GO:0005886">
    <property type="term" value="C:plasma membrane"/>
    <property type="evidence" value="ECO:0007669"/>
    <property type="project" value="UniProtKB-SubCell"/>
</dbReference>
<evidence type="ECO:0000256" key="4">
    <source>
        <dbReference type="ARBA" id="ARBA00022989"/>
    </source>
</evidence>
<feature type="transmembrane region" description="Helical" evidence="6">
    <location>
        <begin position="432"/>
        <end position="449"/>
    </location>
</feature>
<keyword evidence="2" id="KW-1003">Cell membrane</keyword>
<name>A0A418WBV7_9PROT</name>
<feature type="transmembrane region" description="Helical" evidence="6">
    <location>
        <begin position="337"/>
        <end position="360"/>
    </location>
</feature>
<feature type="transmembrane region" description="Helical" evidence="6">
    <location>
        <begin position="20"/>
        <end position="37"/>
    </location>
</feature>
<dbReference type="EMBL" id="QYUK01000011">
    <property type="protein sequence ID" value="RJF87523.1"/>
    <property type="molecule type" value="Genomic_DNA"/>
</dbReference>
<feature type="transmembrane region" description="Helical" evidence="6">
    <location>
        <begin position="380"/>
        <end position="400"/>
    </location>
</feature>
<accession>A0A418WBV7</accession>
<evidence type="ECO:0000256" key="1">
    <source>
        <dbReference type="ARBA" id="ARBA00004651"/>
    </source>
</evidence>
<feature type="transmembrane region" description="Helical" evidence="6">
    <location>
        <begin position="98"/>
        <end position="117"/>
    </location>
</feature>
<dbReference type="Pfam" id="PF09924">
    <property type="entry name" value="LPG_synthase_C"/>
    <property type="match status" value="1"/>
</dbReference>
<keyword evidence="9" id="KW-1185">Reference proteome</keyword>